<comment type="subunit">
    <text evidence="7">Homodimer.</text>
</comment>
<dbReference type="UniPathway" id="UPA00244">
    <property type="reaction ID" value="UER00312"/>
</dbReference>
<sequence length="342" mass="35119">MIAAPPDNLPLALTMGEPAGIGGDITLKAWAARNEAGLPPFVVLDDPVRLTALAAKLGLAVPVQAVSSPDEAVALFDRALPVLPVGLGTTVVAGKPDPANGAAVIASIDRAVALVQGGQAAAVVTNPIQKSSLYAAGFRHPGHTEYLAHLAGLADEPIMMLAAADLRVVPVTIHVSVRDAVTLLTTEAIVHAGRVTAASLTRDFGIKRPRLAVAGLNPHAGEGGAMGREEIDIIEPAIAILRADGIDVSGPRPPDTMFHAAARRGYDAALCMYHDQALIPVKTVDFDGGVNITLGLPFVRTSPDHGTALDIAGTGAANATSLIAALKTADRMARNRRRGSAP</sequence>
<keyword evidence="4 7" id="KW-0560">Oxidoreductase</keyword>
<evidence type="ECO:0000256" key="1">
    <source>
        <dbReference type="ARBA" id="ARBA00022490"/>
    </source>
</evidence>
<keyword evidence="1 7" id="KW-0963">Cytoplasm</keyword>
<dbReference type="GO" id="GO:0000287">
    <property type="term" value="F:magnesium ion binding"/>
    <property type="evidence" value="ECO:0007669"/>
    <property type="project" value="UniProtKB-UniRule"/>
</dbReference>
<dbReference type="GO" id="GO:0008615">
    <property type="term" value="P:pyridoxine biosynthetic process"/>
    <property type="evidence" value="ECO:0007669"/>
    <property type="project" value="UniProtKB-UniRule"/>
</dbReference>
<feature type="binding site" evidence="7">
    <location>
        <position position="300"/>
    </location>
    <ligand>
        <name>substrate</name>
    </ligand>
</feature>
<dbReference type="HAMAP" id="MF_00536">
    <property type="entry name" value="PdxA"/>
    <property type="match status" value="1"/>
</dbReference>
<dbReference type="GO" id="GO:0050897">
    <property type="term" value="F:cobalt ion binding"/>
    <property type="evidence" value="ECO:0007669"/>
    <property type="project" value="UniProtKB-UniRule"/>
</dbReference>
<name>A0A1X7H2Q1_9PROT</name>
<feature type="binding site" evidence="7">
    <location>
        <position position="282"/>
    </location>
    <ligand>
        <name>substrate</name>
    </ligand>
</feature>
<keyword evidence="7" id="KW-0862">Zinc</keyword>
<dbReference type="EC" id="1.1.1.262" evidence="7"/>
<dbReference type="NCBIfam" id="TIGR00557">
    <property type="entry name" value="pdxA"/>
    <property type="match status" value="1"/>
</dbReference>
<dbReference type="Proteomes" id="UP000192936">
    <property type="component" value="Unassembled WGS sequence"/>
</dbReference>
<comment type="subcellular location">
    <subcellularLocation>
        <location evidence="7">Cytoplasm</location>
    </subcellularLocation>
</comment>
<comment type="similarity">
    <text evidence="7">Belongs to the PdxA family.</text>
</comment>
<dbReference type="EMBL" id="FXAK01000007">
    <property type="protein sequence ID" value="SMF77877.1"/>
    <property type="molecule type" value="Genomic_DNA"/>
</dbReference>
<gene>
    <name evidence="7" type="primary">pdxA</name>
    <name evidence="8" type="ORF">SAMN02982917_4749</name>
</gene>
<keyword evidence="5 7" id="KW-0520">NAD</keyword>
<dbReference type="SUPFAM" id="SSF53659">
    <property type="entry name" value="Isocitrate/Isopropylmalate dehydrogenase-like"/>
    <property type="match status" value="1"/>
</dbReference>
<comment type="cofactor">
    <cofactor evidence="7">
        <name>Zn(2+)</name>
        <dbReference type="ChEBI" id="CHEBI:29105"/>
    </cofactor>
    <cofactor evidence="7">
        <name>Mg(2+)</name>
        <dbReference type="ChEBI" id="CHEBI:18420"/>
    </cofactor>
    <cofactor evidence="7">
        <name>Co(2+)</name>
        <dbReference type="ChEBI" id="CHEBI:48828"/>
    </cofactor>
    <text evidence="7">Binds 1 divalent metal cation per subunit. Can use ions such as Zn(2+), Mg(2+) or Co(2+).</text>
</comment>
<reference evidence="8 9" key="1">
    <citation type="submission" date="2017-04" db="EMBL/GenBank/DDBJ databases">
        <authorList>
            <person name="Afonso C.L."/>
            <person name="Miller P.J."/>
            <person name="Scott M.A."/>
            <person name="Spackman E."/>
            <person name="Goraichik I."/>
            <person name="Dimitrov K.M."/>
            <person name="Suarez D.L."/>
            <person name="Swayne D.E."/>
        </authorList>
    </citation>
    <scope>NUCLEOTIDE SEQUENCE [LARGE SCALE GENOMIC DNA]</scope>
    <source>
        <strain evidence="8 9">A2P</strain>
    </source>
</reference>
<feature type="binding site" evidence="7">
    <location>
        <position position="291"/>
    </location>
    <ligand>
        <name>substrate</name>
    </ligand>
</feature>
<keyword evidence="2 7" id="KW-0479">Metal-binding</keyword>
<dbReference type="Gene3D" id="3.40.718.10">
    <property type="entry name" value="Isopropylmalate Dehydrogenase"/>
    <property type="match status" value="1"/>
</dbReference>
<comment type="miscellaneous">
    <text evidence="7">The active site is located at the dimer interface.</text>
</comment>
<evidence type="ECO:0000256" key="4">
    <source>
        <dbReference type="ARBA" id="ARBA00023002"/>
    </source>
</evidence>
<feature type="binding site" evidence="7">
    <location>
        <position position="143"/>
    </location>
    <ligand>
        <name>substrate</name>
    </ligand>
</feature>
<feature type="binding site" evidence="7">
    <location>
        <position position="274"/>
    </location>
    <ligand>
        <name>a divalent metal cation</name>
        <dbReference type="ChEBI" id="CHEBI:60240"/>
        <note>ligand shared between dimeric partners</note>
    </ligand>
</feature>
<keyword evidence="7" id="KW-0460">Magnesium</keyword>
<dbReference type="InterPro" id="IPR005255">
    <property type="entry name" value="PdxA_fam"/>
</dbReference>
<dbReference type="InterPro" id="IPR037510">
    <property type="entry name" value="PdxA"/>
</dbReference>
<dbReference type="OrthoDB" id="9801783at2"/>
<dbReference type="Pfam" id="PF04166">
    <property type="entry name" value="PdxA"/>
    <property type="match status" value="1"/>
</dbReference>
<dbReference type="PANTHER" id="PTHR30004:SF6">
    <property type="entry name" value="D-THREONATE 4-PHOSPHATE DEHYDROGENASE"/>
    <property type="match status" value="1"/>
</dbReference>
<feature type="binding site" evidence="7">
    <location>
        <position position="174"/>
    </location>
    <ligand>
        <name>a divalent metal cation</name>
        <dbReference type="ChEBI" id="CHEBI:60240"/>
        <note>ligand shared between dimeric partners</note>
    </ligand>
</feature>
<dbReference type="AlphaFoldDB" id="A0A1X7H2Q1"/>
<accession>A0A1X7H2Q1</accession>
<dbReference type="STRING" id="286727.SAMN02982917_4749"/>
<evidence type="ECO:0000256" key="6">
    <source>
        <dbReference type="ARBA" id="ARBA00023096"/>
    </source>
</evidence>
<keyword evidence="3 7" id="KW-0521">NADP</keyword>
<feature type="binding site" evidence="7">
    <location>
        <position position="219"/>
    </location>
    <ligand>
        <name>a divalent metal cation</name>
        <dbReference type="ChEBI" id="CHEBI:60240"/>
        <note>ligand shared between dimeric partners</note>
    </ligand>
</feature>
<proteinExistence type="inferred from homology"/>
<protein>
    <recommendedName>
        <fullName evidence="7">4-hydroxythreonine-4-phosphate dehydrogenase</fullName>
        <ecNumber evidence="7">1.1.1.262</ecNumber>
    </recommendedName>
    <alternativeName>
        <fullName evidence="7">4-(phosphohydroxy)-L-threonine dehydrogenase</fullName>
    </alternativeName>
</protein>
<evidence type="ECO:0000256" key="3">
    <source>
        <dbReference type="ARBA" id="ARBA00022857"/>
    </source>
</evidence>
<evidence type="ECO:0000256" key="2">
    <source>
        <dbReference type="ARBA" id="ARBA00022723"/>
    </source>
</evidence>
<dbReference type="NCBIfam" id="NF003699">
    <property type="entry name" value="PRK05312.1"/>
    <property type="match status" value="1"/>
</dbReference>
<evidence type="ECO:0000313" key="8">
    <source>
        <dbReference type="EMBL" id="SMF77877.1"/>
    </source>
</evidence>
<dbReference type="GO" id="GO:0005737">
    <property type="term" value="C:cytoplasm"/>
    <property type="evidence" value="ECO:0007669"/>
    <property type="project" value="UniProtKB-SubCell"/>
</dbReference>
<comment type="pathway">
    <text evidence="7">Cofactor biosynthesis; pyridoxine 5'-phosphate biosynthesis; pyridoxine 5'-phosphate from D-erythrose 4-phosphate: step 4/5.</text>
</comment>
<evidence type="ECO:0000256" key="5">
    <source>
        <dbReference type="ARBA" id="ARBA00023027"/>
    </source>
</evidence>
<dbReference type="GO" id="GO:0050570">
    <property type="term" value="F:4-hydroxythreonine-4-phosphate dehydrogenase activity"/>
    <property type="evidence" value="ECO:0007669"/>
    <property type="project" value="UniProtKB-UniRule"/>
</dbReference>
<comment type="function">
    <text evidence="7">Catalyzes the NAD(P)-dependent oxidation of 4-(phosphooxy)-L-threonine (HTP) into 2-amino-3-oxo-4-(phosphooxy)butyric acid which spontaneously decarboxylates to form 3-amino-2-oxopropyl phosphate (AHAP).</text>
</comment>
<evidence type="ECO:0000313" key="9">
    <source>
        <dbReference type="Proteomes" id="UP000192936"/>
    </source>
</evidence>
<comment type="catalytic activity">
    <reaction evidence="7">
        <text>4-(phosphooxy)-L-threonine + NAD(+) = 3-amino-2-oxopropyl phosphate + CO2 + NADH</text>
        <dbReference type="Rhea" id="RHEA:32275"/>
        <dbReference type="ChEBI" id="CHEBI:16526"/>
        <dbReference type="ChEBI" id="CHEBI:57279"/>
        <dbReference type="ChEBI" id="CHEBI:57540"/>
        <dbReference type="ChEBI" id="CHEBI:57945"/>
        <dbReference type="ChEBI" id="CHEBI:58452"/>
        <dbReference type="EC" id="1.1.1.262"/>
    </reaction>
</comment>
<dbReference type="GO" id="GO:0008270">
    <property type="term" value="F:zinc ion binding"/>
    <property type="evidence" value="ECO:0007669"/>
    <property type="project" value="UniProtKB-UniRule"/>
</dbReference>
<keyword evidence="7" id="KW-0170">Cobalt</keyword>
<dbReference type="RefSeq" id="WP_085089612.1">
    <property type="nucleotide sequence ID" value="NZ_FXAK01000007.1"/>
</dbReference>
<dbReference type="PANTHER" id="PTHR30004">
    <property type="entry name" value="4-HYDROXYTHREONINE-4-PHOSPHATE DEHYDROGENASE"/>
    <property type="match status" value="1"/>
</dbReference>
<dbReference type="GO" id="GO:0042823">
    <property type="term" value="P:pyridoxal phosphate biosynthetic process"/>
    <property type="evidence" value="ECO:0007669"/>
    <property type="project" value="UniProtKB-UniRule"/>
</dbReference>
<keyword evidence="6 7" id="KW-0664">Pyridoxine biosynthesis</keyword>
<dbReference type="GO" id="GO:0051287">
    <property type="term" value="F:NAD binding"/>
    <property type="evidence" value="ECO:0007669"/>
    <property type="project" value="InterPro"/>
</dbReference>
<organism evidence="8 9">
    <name type="scientific">Azospirillum oryzae</name>
    <dbReference type="NCBI Taxonomy" id="286727"/>
    <lineage>
        <taxon>Bacteria</taxon>
        <taxon>Pseudomonadati</taxon>
        <taxon>Pseudomonadota</taxon>
        <taxon>Alphaproteobacteria</taxon>
        <taxon>Rhodospirillales</taxon>
        <taxon>Azospirillaceae</taxon>
        <taxon>Azospirillum</taxon>
    </lineage>
</organism>
<feature type="binding site" evidence="7">
    <location>
        <position position="144"/>
    </location>
    <ligand>
        <name>substrate</name>
    </ligand>
</feature>
<evidence type="ECO:0000256" key="7">
    <source>
        <dbReference type="HAMAP-Rule" id="MF_00536"/>
    </source>
</evidence>